<organism evidence="1 2">
    <name type="scientific">Cirrhinus mrigala</name>
    <name type="common">Mrigala</name>
    <dbReference type="NCBI Taxonomy" id="683832"/>
    <lineage>
        <taxon>Eukaryota</taxon>
        <taxon>Metazoa</taxon>
        <taxon>Chordata</taxon>
        <taxon>Craniata</taxon>
        <taxon>Vertebrata</taxon>
        <taxon>Euteleostomi</taxon>
        <taxon>Actinopterygii</taxon>
        <taxon>Neopterygii</taxon>
        <taxon>Teleostei</taxon>
        <taxon>Ostariophysi</taxon>
        <taxon>Cypriniformes</taxon>
        <taxon>Cyprinidae</taxon>
        <taxon>Labeoninae</taxon>
        <taxon>Labeonini</taxon>
        <taxon>Cirrhinus</taxon>
    </lineage>
</organism>
<feature type="non-terminal residue" evidence="1">
    <location>
        <position position="1"/>
    </location>
</feature>
<comment type="caution">
    <text evidence="1">The sequence shown here is derived from an EMBL/GenBank/DDBJ whole genome shotgun (WGS) entry which is preliminary data.</text>
</comment>
<evidence type="ECO:0000313" key="2">
    <source>
        <dbReference type="Proteomes" id="UP001529510"/>
    </source>
</evidence>
<protein>
    <submittedName>
        <fullName evidence="1">Uncharacterized protein</fullName>
    </submittedName>
</protein>
<keyword evidence="2" id="KW-1185">Reference proteome</keyword>
<accession>A0ABD0PUX9</accession>
<name>A0ABD0PUX9_CIRMR</name>
<sequence length="56" mass="5972">LASVCGLWFVRLGSGTHSVSQLSDGAVHLSAAYRQSAELSPQRSSCKGHRRGHQHG</sequence>
<gene>
    <name evidence="1" type="ORF">M9458_028746</name>
</gene>
<dbReference type="Proteomes" id="UP001529510">
    <property type="component" value="Unassembled WGS sequence"/>
</dbReference>
<dbReference type="AlphaFoldDB" id="A0ABD0PUX9"/>
<proteinExistence type="predicted"/>
<evidence type="ECO:0000313" key="1">
    <source>
        <dbReference type="EMBL" id="KAL0176416.1"/>
    </source>
</evidence>
<dbReference type="EMBL" id="JAMKFB020000014">
    <property type="protein sequence ID" value="KAL0176416.1"/>
    <property type="molecule type" value="Genomic_DNA"/>
</dbReference>
<feature type="non-terminal residue" evidence="1">
    <location>
        <position position="56"/>
    </location>
</feature>
<reference evidence="1 2" key="1">
    <citation type="submission" date="2024-05" db="EMBL/GenBank/DDBJ databases">
        <title>Genome sequencing and assembly of Indian major carp, Cirrhinus mrigala (Hamilton, 1822).</title>
        <authorList>
            <person name="Mohindra V."/>
            <person name="Chowdhury L.M."/>
            <person name="Lal K."/>
            <person name="Jena J.K."/>
        </authorList>
    </citation>
    <scope>NUCLEOTIDE SEQUENCE [LARGE SCALE GENOMIC DNA]</scope>
    <source>
        <strain evidence="1">CM1030</strain>
        <tissue evidence="1">Blood</tissue>
    </source>
</reference>